<dbReference type="GO" id="GO:0034605">
    <property type="term" value="P:cellular response to heat"/>
    <property type="evidence" value="ECO:0007669"/>
    <property type="project" value="Ensembl"/>
</dbReference>
<keyword evidence="18" id="KW-0804">Transcription</keyword>
<feature type="compositionally biased region" description="Polar residues" evidence="23">
    <location>
        <begin position="499"/>
        <end position="509"/>
    </location>
</feature>
<dbReference type="GO" id="GO:0002039">
    <property type="term" value="F:p53 binding"/>
    <property type="evidence" value="ECO:0007669"/>
    <property type="project" value="Ensembl"/>
</dbReference>
<feature type="region of interest" description="Disordered" evidence="23">
    <location>
        <begin position="551"/>
        <end position="701"/>
    </location>
</feature>
<dbReference type="GO" id="GO:0000775">
    <property type="term" value="C:chromosome, centromeric region"/>
    <property type="evidence" value="ECO:0007669"/>
    <property type="project" value="UniProtKB-SubCell"/>
</dbReference>
<dbReference type="GO" id="GO:0016605">
    <property type="term" value="C:PML body"/>
    <property type="evidence" value="ECO:0007669"/>
    <property type="project" value="UniProtKB-SubCell"/>
</dbReference>
<evidence type="ECO:0000313" key="27">
    <source>
        <dbReference type="Proteomes" id="UP000694391"/>
    </source>
</evidence>
<keyword evidence="19" id="KW-0143">Chaperone</keyword>
<dbReference type="GO" id="GO:0007254">
    <property type="term" value="P:JNK cascade"/>
    <property type="evidence" value="ECO:0007669"/>
    <property type="project" value="Ensembl"/>
</dbReference>
<reference evidence="26" key="2">
    <citation type="submission" date="2025-09" db="UniProtKB">
        <authorList>
            <consortium name="Ensembl"/>
        </authorList>
    </citation>
    <scope>IDENTIFICATION</scope>
</reference>
<dbReference type="Gene3D" id="1.20.58.2170">
    <property type="match status" value="1"/>
</dbReference>
<keyword evidence="17" id="KW-0175">Coiled coil</keyword>
<keyword evidence="11" id="KW-1017">Isopeptide bond</keyword>
<evidence type="ECO:0000256" key="22">
    <source>
        <dbReference type="ARBA" id="ARBA00029641"/>
    </source>
</evidence>
<dbReference type="Pfam" id="PF20920">
    <property type="entry name" value="DAXX_hist_bd"/>
    <property type="match status" value="1"/>
</dbReference>
<feature type="region of interest" description="Disordered" evidence="23">
    <location>
        <begin position="157"/>
        <end position="196"/>
    </location>
</feature>
<name>A0A8C0QUM8_CANLU</name>
<dbReference type="InterPro" id="IPR046378">
    <property type="entry name" value="DAXX_histone-bd"/>
</dbReference>
<feature type="region of interest" description="Disordered" evidence="23">
    <location>
        <begin position="394"/>
        <end position="533"/>
    </location>
</feature>
<feature type="compositionally biased region" description="Acidic residues" evidence="23">
    <location>
        <begin position="433"/>
        <end position="471"/>
    </location>
</feature>
<dbReference type="InterPro" id="IPR031333">
    <property type="entry name" value="Daxx_N"/>
</dbReference>
<dbReference type="InterPro" id="IPR038298">
    <property type="entry name" value="Daxx_N_sf"/>
</dbReference>
<dbReference type="InterPro" id="IPR046426">
    <property type="entry name" value="DAXX_histone-bd_sf"/>
</dbReference>
<keyword evidence="27" id="KW-1185">Reference proteome</keyword>
<evidence type="ECO:0000256" key="4">
    <source>
        <dbReference type="ARBA" id="ARBA00004604"/>
    </source>
</evidence>
<evidence type="ECO:0000256" key="9">
    <source>
        <dbReference type="ARBA" id="ARBA00022490"/>
    </source>
</evidence>
<dbReference type="GO" id="GO:0042981">
    <property type="term" value="P:regulation of apoptotic process"/>
    <property type="evidence" value="ECO:0007669"/>
    <property type="project" value="TreeGrafter"/>
</dbReference>
<keyword evidence="13" id="KW-0053">Apoptosis</keyword>
<evidence type="ECO:0000256" key="5">
    <source>
        <dbReference type="ARBA" id="ARBA00004642"/>
    </source>
</evidence>
<sequence>MRGSEISSEGRLERPFLSIIVLDDDDEDEAAAQPGPSHPPPNPASPQAEAPGSSQPHGAGGSSSSGGKKCYKLENEKLFEEFLELCKMQTADHPEVVPFLYNRQQRAHSLFLASAEFCNILSRVLSRAQSRPAKLYVYINELCTVLKAHSAKKKLNLAPAATSSEPSGNNPPTDPSSDPTNAETTASEAPRTRGSRRQIQRLEQLLALYVAEIRRLQEKELDLSELDDPDSTYLQEARLKRKLIRLFGRLCELKDCSSLTGRVIEQRIPYRGTRYPEVNRRIERLINKPGPDTFPDYGDVLRAVEKAAARHSLGLPRQQLQLMAQDAFRDVGIRLQERRHLDLIYNFGCHLTDDYRPGIDPALSDPALARRLRENRSLAMSRLDEVISKYAMMQDKSEEGERQKRRARLPQATSSHSTDPLKASLDSGRGGGEEEEEEEATDSEEEEDLEQMQEGQGDDEEEEEEEEEAGQDGDKSPMSPPRISTEKNLEPSKGISRSMGEQQNKEFTVSPSSEEPLAPSSIDAESNGENLEELLLEEESPISQLFELEIEALPLDTTPSPEERDISSSRKQSEEPLTTVLENGAAMVTSTSFNGGVSPHTWGDSCPPCKKSRKEKETGAEPLGNSYVERQRSVHEKNGRKIPTLPSPPSPLTSMAPVADSSTRVDSPSHGLVTSSLCSASQARLSQTPHSQPSRPGTYKMSVATQCDPEEIIVLSDSD</sequence>
<dbReference type="PANTHER" id="PTHR12766:SF7">
    <property type="entry name" value="DEATH DOMAIN-ASSOCIATED PROTEIN 6"/>
    <property type="match status" value="1"/>
</dbReference>
<comment type="subcellular location">
    <subcellularLocation>
        <location evidence="3">Chromosome</location>
        <location evidence="3">Centromere</location>
    </subcellularLocation>
    <subcellularLocation>
        <location evidence="2">Cytoplasm</location>
    </subcellularLocation>
    <subcellularLocation>
        <location evidence="1">Nucleus</location>
        <location evidence="1">PML body</location>
    </subcellularLocation>
    <subcellularLocation>
        <location evidence="4">Nucleus</location>
        <location evidence="4">Nucleolus</location>
    </subcellularLocation>
    <subcellularLocation>
        <location evidence="5">Nucleus</location>
        <location evidence="5">Nucleoplasm</location>
    </subcellularLocation>
</comment>
<dbReference type="GO" id="GO:0005730">
    <property type="term" value="C:nucleolus"/>
    <property type="evidence" value="ECO:0007669"/>
    <property type="project" value="UniProtKB-SubCell"/>
</dbReference>
<evidence type="ECO:0000256" key="2">
    <source>
        <dbReference type="ARBA" id="ARBA00004496"/>
    </source>
</evidence>
<keyword evidence="16" id="KW-0805">Transcription regulation</keyword>
<evidence type="ECO:0000256" key="23">
    <source>
        <dbReference type="SAM" id="MobiDB-lite"/>
    </source>
</evidence>
<evidence type="ECO:0000313" key="26">
    <source>
        <dbReference type="Ensembl" id="ENSCAFP00020004038.1"/>
    </source>
</evidence>
<evidence type="ECO:0000256" key="8">
    <source>
        <dbReference type="ARBA" id="ARBA00022454"/>
    </source>
</evidence>
<evidence type="ECO:0000259" key="24">
    <source>
        <dbReference type="Pfam" id="PF03344"/>
    </source>
</evidence>
<dbReference type="GO" id="GO:0034620">
    <property type="term" value="P:cellular response to unfolded protein"/>
    <property type="evidence" value="ECO:0007669"/>
    <property type="project" value="Ensembl"/>
</dbReference>
<feature type="compositionally biased region" description="Polar residues" evidence="23">
    <location>
        <begin position="161"/>
        <end position="187"/>
    </location>
</feature>
<dbReference type="GO" id="GO:0140416">
    <property type="term" value="F:transcription regulator inhibitor activity"/>
    <property type="evidence" value="ECO:0007669"/>
    <property type="project" value="Ensembl"/>
</dbReference>
<evidence type="ECO:0000256" key="1">
    <source>
        <dbReference type="ARBA" id="ARBA00004322"/>
    </source>
</evidence>
<dbReference type="GO" id="GO:0071276">
    <property type="term" value="P:cellular response to cadmium ion"/>
    <property type="evidence" value="ECO:0007669"/>
    <property type="project" value="Ensembl"/>
</dbReference>
<evidence type="ECO:0000256" key="17">
    <source>
        <dbReference type="ARBA" id="ARBA00023054"/>
    </source>
</evidence>
<feature type="compositionally biased region" description="Low complexity" evidence="23">
    <location>
        <begin position="510"/>
        <end position="529"/>
    </location>
</feature>
<evidence type="ECO:0000256" key="6">
    <source>
        <dbReference type="ARBA" id="ARBA00008592"/>
    </source>
</evidence>
<dbReference type="GO" id="GO:0042393">
    <property type="term" value="F:histone binding"/>
    <property type="evidence" value="ECO:0007669"/>
    <property type="project" value="Ensembl"/>
</dbReference>
<dbReference type="GO" id="GO:0010629">
    <property type="term" value="P:negative regulation of gene expression"/>
    <property type="evidence" value="ECO:0007669"/>
    <property type="project" value="Ensembl"/>
</dbReference>
<feature type="compositionally biased region" description="Low complexity" evidence="23">
    <location>
        <begin position="45"/>
        <end position="57"/>
    </location>
</feature>
<dbReference type="Gene3D" id="1.10.8.810">
    <property type="entry name" value="Daxx helical bundle domain"/>
    <property type="match status" value="1"/>
</dbReference>
<evidence type="ECO:0000256" key="19">
    <source>
        <dbReference type="ARBA" id="ARBA00023186"/>
    </source>
</evidence>
<keyword evidence="14" id="KW-0832">Ubl conjugation</keyword>
<evidence type="ECO:0000256" key="18">
    <source>
        <dbReference type="ARBA" id="ARBA00023163"/>
    </source>
</evidence>
<evidence type="ECO:0000256" key="14">
    <source>
        <dbReference type="ARBA" id="ARBA00022843"/>
    </source>
</evidence>
<evidence type="ECO:0000256" key="11">
    <source>
        <dbReference type="ARBA" id="ARBA00022499"/>
    </source>
</evidence>
<evidence type="ECO:0000256" key="20">
    <source>
        <dbReference type="ARBA" id="ARBA00023242"/>
    </source>
</evidence>
<dbReference type="GO" id="GO:0030295">
    <property type="term" value="F:protein kinase activator activity"/>
    <property type="evidence" value="ECO:0007669"/>
    <property type="project" value="Ensembl"/>
</dbReference>
<dbReference type="Pfam" id="PF03344">
    <property type="entry name" value="Daxx"/>
    <property type="match status" value="1"/>
</dbReference>
<keyword evidence="15" id="KW-0156">Chromatin regulator</keyword>
<evidence type="ECO:0000256" key="12">
    <source>
        <dbReference type="ARBA" id="ARBA00022553"/>
    </source>
</evidence>
<keyword evidence="20" id="KW-0539">Nucleus</keyword>
<feature type="compositionally biased region" description="Polar residues" evidence="23">
    <location>
        <begin position="660"/>
        <end position="695"/>
    </location>
</feature>
<dbReference type="GO" id="GO:0008625">
    <property type="term" value="P:extrinsic apoptotic signaling pathway via death domain receptors"/>
    <property type="evidence" value="ECO:0007669"/>
    <property type="project" value="Ensembl"/>
</dbReference>
<protein>
    <recommendedName>
        <fullName evidence="7">Death domain-associated protein 6</fullName>
    </recommendedName>
    <alternativeName>
        <fullName evidence="22">Daxx</fullName>
    </alternativeName>
</protein>
<reference evidence="26" key="1">
    <citation type="submission" date="2025-08" db="UniProtKB">
        <authorList>
            <consortium name="Ensembl"/>
        </authorList>
    </citation>
    <scope>IDENTIFICATION</scope>
</reference>
<evidence type="ECO:0000259" key="25">
    <source>
        <dbReference type="Pfam" id="PF20920"/>
    </source>
</evidence>
<gene>
    <name evidence="26" type="primary">DAXX</name>
</gene>
<organism evidence="26 27">
    <name type="scientific">Canis lupus dingo</name>
    <name type="common">dingo</name>
    <dbReference type="NCBI Taxonomy" id="286419"/>
    <lineage>
        <taxon>Eukaryota</taxon>
        <taxon>Metazoa</taxon>
        <taxon>Chordata</taxon>
        <taxon>Craniata</taxon>
        <taxon>Vertebrata</taxon>
        <taxon>Euteleostomi</taxon>
        <taxon>Mammalia</taxon>
        <taxon>Eutheria</taxon>
        <taxon>Laurasiatheria</taxon>
        <taxon>Carnivora</taxon>
        <taxon>Caniformia</taxon>
        <taxon>Canidae</taxon>
        <taxon>Canis</taxon>
    </lineage>
</organism>
<dbReference type="CDD" id="cd13150">
    <property type="entry name" value="DAXX_histone_binding"/>
    <property type="match status" value="1"/>
</dbReference>
<dbReference type="GO" id="GO:0050681">
    <property type="term" value="F:nuclear androgen receptor binding"/>
    <property type="evidence" value="ECO:0007669"/>
    <property type="project" value="Ensembl"/>
</dbReference>
<keyword evidence="10" id="KW-0678">Repressor</keyword>
<evidence type="ECO:0000256" key="16">
    <source>
        <dbReference type="ARBA" id="ARBA00023015"/>
    </source>
</evidence>
<dbReference type="GO" id="GO:0005737">
    <property type="term" value="C:cytoplasm"/>
    <property type="evidence" value="ECO:0007669"/>
    <property type="project" value="UniProtKB-SubCell"/>
</dbReference>
<evidence type="ECO:0000256" key="13">
    <source>
        <dbReference type="ARBA" id="ARBA00022703"/>
    </source>
</evidence>
<feature type="domain" description="Daxx histone-binding" evidence="25">
    <location>
        <begin position="307"/>
        <end position="391"/>
    </location>
</feature>
<accession>A0A8C0QUM8</accession>
<dbReference type="GO" id="GO:0031396">
    <property type="term" value="P:regulation of protein ubiquitination"/>
    <property type="evidence" value="ECO:0007669"/>
    <property type="project" value="Ensembl"/>
</dbReference>
<dbReference type="GeneTree" id="ENSGT00390000009448"/>
<dbReference type="GO" id="GO:0031625">
    <property type="term" value="F:ubiquitin protein ligase binding"/>
    <property type="evidence" value="ECO:0007669"/>
    <property type="project" value="Ensembl"/>
</dbReference>
<dbReference type="GO" id="GO:0003714">
    <property type="term" value="F:transcription corepressor activity"/>
    <property type="evidence" value="ECO:0007669"/>
    <property type="project" value="Ensembl"/>
</dbReference>
<dbReference type="GO" id="GO:0003713">
    <property type="term" value="F:transcription coactivator activity"/>
    <property type="evidence" value="ECO:0007669"/>
    <property type="project" value="Ensembl"/>
</dbReference>
<feature type="domain" description="Daxx N-terminal Rassf1C-interacting" evidence="24">
    <location>
        <begin position="61"/>
        <end position="157"/>
    </location>
</feature>
<evidence type="ECO:0000256" key="3">
    <source>
        <dbReference type="ARBA" id="ARBA00004584"/>
    </source>
</evidence>
<dbReference type="GO" id="GO:0019901">
    <property type="term" value="F:protein kinase binding"/>
    <property type="evidence" value="ECO:0007669"/>
    <property type="project" value="Ensembl"/>
</dbReference>
<keyword evidence="12" id="KW-0597">Phosphoprotein</keyword>
<keyword evidence="9" id="KW-0963">Cytoplasm</keyword>
<keyword evidence="21" id="KW-0137">Centromere</keyword>
<dbReference type="GO" id="GO:0071280">
    <property type="term" value="P:cellular response to copper ion"/>
    <property type="evidence" value="ECO:0007669"/>
    <property type="project" value="Ensembl"/>
</dbReference>
<evidence type="ECO:0000256" key="21">
    <source>
        <dbReference type="ARBA" id="ARBA00023328"/>
    </source>
</evidence>
<feature type="compositionally biased region" description="Basic and acidic residues" evidence="23">
    <location>
        <begin position="629"/>
        <end position="639"/>
    </location>
</feature>
<evidence type="ECO:0000256" key="15">
    <source>
        <dbReference type="ARBA" id="ARBA00022853"/>
    </source>
</evidence>
<dbReference type="GO" id="GO:0030521">
    <property type="term" value="P:androgen receptor signaling pathway"/>
    <property type="evidence" value="ECO:0007669"/>
    <property type="project" value="Ensembl"/>
</dbReference>
<evidence type="ECO:0000256" key="7">
    <source>
        <dbReference type="ARBA" id="ARBA00019298"/>
    </source>
</evidence>
<dbReference type="AlphaFoldDB" id="A0A8C0QUM8"/>
<dbReference type="CDD" id="cd13151">
    <property type="entry name" value="DAXX_helical_bundle"/>
    <property type="match status" value="1"/>
</dbReference>
<dbReference type="GO" id="GO:1903936">
    <property type="term" value="P:cellular response to sodium arsenite"/>
    <property type="evidence" value="ECO:0007669"/>
    <property type="project" value="Ensembl"/>
</dbReference>
<feature type="compositionally biased region" description="Basic and acidic residues" evidence="23">
    <location>
        <begin position="561"/>
        <end position="574"/>
    </location>
</feature>
<dbReference type="GO" id="GO:0072738">
    <property type="term" value="P:cellular response to diamide"/>
    <property type="evidence" value="ECO:0007669"/>
    <property type="project" value="Ensembl"/>
</dbReference>
<feature type="region of interest" description="Disordered" evidence="23">
    <location>
        <begin position="17"/>
        <end position="67"/>
    </location>
</feature>
<dbReference type="GO" id="GO:0036480">
    <property type="term" value="P:neuron intrinsic apoptotic signaling pathway in response to oxidative stress"/>
    <property type="evidence" value="ECO:0007669"/>
    <property type="project" value="Ensembl"/>
</dbReference>
<keyword evidence="8" id="KW-0158">Chromosome</keyword>
<comment type="similarity">
    <text evidence="6">Belongs to the DAXX family.</text>
</comment>
<proteinExistence type="inferred from homology"/>
<dbReference type="PANTHER" id="PTHR12766">
    <property type="entry name" value="DEATH DOMAIN-ASSOCIATED PROTEIN 6 DAXX"/>
    <property type="match status" value="1"/>
</dbReference>
<dbReference type="Proteomes" id="UP000694391">
    <property type="component" value="Unplaced"/>
</dbReference>
<evidence type="ECO:0000256" key="10">
    <source>
        <dbReference type="ARBA" id="ARBA00022491"/>
    </source>
</evidence>
<dbReference type="Ensembl" id="ENSCAFT00020004673.1">
    <property type="protein sequence ID" value="ENSCAFP00020004038.1"/>
    <property type="gene ID" value="ENSCAFG00020003346.1"/>
</dbReference>
<dbReference type="GO" id="GO:0006334">
    <property type="term" value="P:nucleosome assembly"/>
    <property type="evidence" value="ECO:0007669"/>
    <property type="project" value="Ensembl"/>
</dbReference>